<keyword evidence="8" id="KW-0520">NAD</keyword>
<evidence type="ECO:0000313" key="12">
    <source>
        <dbReference type="Proteomes" id="UP000824179"/>
    </source>
</evidence>
<reference evidence="11" key="1">
    <citation type="submission" date="2020-10" db="EMBL/GenBank/DDBJ databases">
        <authorList>
            <person name="Gilroy R."/>
        </authorList>
    </citation>
    <scope>NUCLEOTIDE SEQUENCE</scope>
    <source>
        <strain evidence="11">ChiW25-3613</strain>
    </source>
</reference>
<comment type="similarity">
    <text evidence="3">Belongs to the Nudix hydrolase family. NudC subfamily.</text>
</comment>
<gene>
    <name evidence="11" type="ORF">IAB90_04635</name>
</gene>
<evidence type="ECO:0000256" key="6">
    <source>
        <dbReference type="ARBA" id="ARBA00022801"/>
    </source>
</evidence>
<evidence type="ECO:0000256" key="7">
    <source>
        <dbReference type="ARBA" id="ARBA00022842"/>
    </source>
</evidence>
<evidence type="ECO:0000256" key="2">
    <source>
        <dbReference type="ARBA" id="ARBA00001947"/>
    </source>
</evidence>
<keyword evidence="7" id="KW-0460">Magnesium</keyword>
<dbReference type="Proteomes" id="UP000824179">
    <property type="component" value="Unassembled WGS sequence"/>
</dbReference>
<sequence>MRRIKEDKKLYCTECGEKLSLMFNHREGLVPFCKKCNEYRFPQFATAVSMVVTNRTKDKILLAKHKDQGDYILFAGYVKKGETAEKAVTREFKEETKLNTVKFKFMSSRYHEPRNVLMLNFLTMAENGEPEIDDEELDEVKWFTFDEALGAVRKDSTAEFFLKNAIAELKKNTF</sequence>
<dbReference type="GO" id="GO:0046872">
    <property type="term" value="F:metal ion binding"/>
    <property type="evidence" value="ECO:0007669"/>
    <property type="project" value="UniProtKB-KW"/>
</dbReference>
<evidence type="ECO:0000256" key="8">
    <source>
        <dbReference type="ARBA" id="ARBA00023027"/>
    </source>
</evidence>
<comment type="cofactor">
    <cofactor evidence="1">
        <name>Mg(2+)</name>
        <dbReference type="ChEBI" id="CHEBI:18420"/>
    </cofactor>
</comment>
<dbReference type="PANTHER" id="PTHR42904:SF6">
    <property type="entry name" value="NAD-CAPPED RNA HYDROLASE NUDT12"/>
    <property type="match status" value="1"/>
</dbReference>
<evidence type="ECO:0000259" key="10">
    <source>
        <dbReference type="PROSITE" id="PS51462"/>
    </source>
</evidence>
<dbReference type="SUPFAM" id="SSF55811">
    <property type="entry name" value="Nudix"/>
    <property type="match status" value="1"/>
</dbReference>
<evidence type="ECO:0000256" key="9">
    <source>
        <dbReference type="ARBA" id="ARBA00023679"/>
    </source>
</evidence>
<accession>A0A9D1AGV1</accession>
<reference evidence="11" key="2">
    <citation type="journal article" date="2021" name="PeerJ">
        <title>Extensive microbial diversity within the chicken gut microbiome revealed by metagenomics and culture.</title>
        <authorList>
            <person name="Gilroy R."/>
            <person name="Ravi A."/>
            <person name="Getino M."/>
            <person name="Pursley I."/>
            <person name="Horton D.L."/>
            <person name="Alikhan N.F."/>
            <person name="Baker D."/>
            <person name="Gharbi K."/>
            <person name="Hall N."/>
            <person name="Watson M."/>
            <person name="Adriaenssens E.M."/>
            <person name="Foster-Nyarko E."/>
            <person name="Jarju S."/>
            <person name="Secka A."/>
            <person name="Antonio M."/>
            <person name="Oren A."/>
            <person name="Chaudhuri R.R."/>
            <person name="La Ragione R."/>
            <person name="Hildebrand F."/>
            <person name="Pallen M.J."/>
        </authorList>
    </citation>
    <scope>NUCLEOTIDE SEQUENCE</scope>
    <source>
        <strain evidence="11">ChiW25-3613</strain>
    </source>
</reference>
<evidence type="ECO:0000256" key="5">
    <source>
        <dbReference type="ARBA" id="ARBA00022723"/>
    </source>
</evidence>
<comment type="catalytic activity">
    <reaction evidence="9">
        <text>a 5'-end NAD(+)-phospho-ribonucleoside in mRNA + H2O = a 5'-end phospho-adenosine-phospho-ribonucleoside in mRNA + beta-nicotinamide D-ribonucleotide + 2 H(+)</text>
        <dbReference type="Rhea" id="RHEA:60876"/>
        <dbReference type="Rhea" id="RHEA-COMP:15698"/>
        <dbReference type="Rhea" id="RHEA-COMP:15719"/>
        <dbReference type="ChEBI" id="CHEBI:14649"/>
        <dbReference type="ChEBI" id="CHEBI:15377"/>
        <dbReference type="ChEBI" id="CHEBI:15378"/>
        <dbReference type="ChEBI" id="CHEBI:144029"/>
        <dbReference type="ChEBI" id="CHEBI:144051"/>
    </reaction>
    <physiologicalReaction direction="left-to-right" evidence="9">
        <dbReference type="Rhea" id="RHEA:60877"/>
    </physiologicalReaction>
</comment>
<dbReference type="Pfam" id="PF00293">
    <property type="entry name" value="NUDIX"/>
    <property type="match status" value="1"/>
</dbReference>
<protein>
    <recommendedName>
        <fullName evidence="4">NAD(+) diphosphatase</fullName>
        <ecNumber evidence="4">3.6.1.22</ecNumber>
    </recommendedName>
</protein>
<dbReference type="PROSITE" id="PS51462">
    <property type="entry name" value="NUDIX"/>
    <property type="match status" value="1"/>
</dbReference>
<evidence type="ECO:0000256" key="3">
    <source>
        <dbReference type="ARBA" id="ARBA00009595"/>
    </source>
</evidence>
<dbReference type="InterPro" id="IPR000086">
    <property type="entry name" value="NUDIX_hydrolase_dom"/>
</dbReference>
<keyword evidence="5" id="KW-0479">Metal-binding</keyword>
<keyword evidence="6" id="KW-0378">Hydrolase</keyword>
<proteinExistence type="inferred from homology"/>
<organism evidence="11 12">
    <name type="scientific">Candidatus Coproplasma stercoripullorum</name>
    <dbReference type="NCBI Taxonomy" id="2840751"/>
    <lineage>
        <taxon>Bacteria</taxon>
        <taxon>Bacillati</taxon>
        <taxon>Bacillota</taxon>
        <taxon>Clostridia</taxon>
        <taxon>Eubacteriales</taxon>
        <taxon>Candidatus Coproplasma</taxon>
    </lineage>
</organism>
<evidence type="ECO:0000313" key="11">
    <source>
        <dbReference type="EMBL" id="HIR39653.1"/>
    </source>
</evidence>
<dbReference type="GO" id="GO:0019677">
    <property type="term" value="P:NAD+ catabolic process"/>
    <property type="evidence" value="ECO:0007669"/>
    <property type="project" value="TreeGrafter"/>
</dbReference>
<comment type="cofactor">
    <cofactor evidence="2">
        <name>Zn(2+)</name>
        <dbReference type="ChEBI" id="CHEBI:29105"/>
    </cofactor>
</comment>
<evidence type="ECO:0000256" key="1">
    <source>
        <dbReference type="ARBA" id="ARBA00001946"/>
    </source>
</evidence>
<comment type="caution">
    <text evidence="11">The sequence shown here is derived from an EMBL/GenBank/DDBJ whole genome shotgun (WGS) entry which is preliminary data.</text>
</comment>
<dbReference type="InterPro" id="IPR015797">
    <property type="entry name" value="NUDIX_hydrolase-like_dom_sf"/>
</dbReference>
<dbReference type="EMBL" id="DVHB01000079">
    <property type="protein sequence ID" value="HIR39653.1"/>
    <property type="molecule type" value="Genomic_DNA"/>
</dbReference>
<dbReference type="Gene3D" id="3.90.79.10">
    <property type="entry name" value="Nucleoside Triphosphate Pyrophosphohydrolase"/>
    <property type="match status" value="1"/>
</dbReference>
<name>A0A9D1AGV1_9FIRM</name>
<dbReference type="GO" id="GO:0005829">
    <property type="term" value="C:cytosol"/>
    <property type="evidence" value="ECO:0007669"/>
    <property type="project" value="TreeGrafter"/>
</dbReference>
<dbReference type="CDD" id="cd03429">
    <property type="entry name" value="NUDIX_NADH_pyrophosphatase_Nudt13"/>
    <property type="match status" value="1"/>
</dbReference>
<dbReference type="GO" id="GO:0035529">
    <property type="term" value="F:NADH pyrophosphatase activity"/>
    <property type="evidence" value="ECO:0007669"/>
    <property type="project" value="TreeGrafter"/>
</dbReference>
<dbReference type="GO" id="GO:0006742">
    <property type="term" value="P:NADP+ catabolic process"/>
    <property type="evidence" value="ECO:0007669"/>
    <property type="project" value="TreeGrafter"/>
</dbReference>
<dbReference type="EC" id="3.6.1.22" evidence="4"/>
<feature type="domain" description="Nudix hydrolase" evidence="10">
    <location>
        <begin position="43"/>
        <end position="167"/>
    </location>
</feature>
<dbReference type="InterPro" id="IPR049734">
    <property type="entry name" value="NudC-like_C"/>
</dbReference>
<evidence type="ECO:0000256" key="4">
    <source>
        <dbReference type="ARBA" id="ARBA00012381"/>
    </source>
</evidence>
<dbReference type="AlphaFoldDB" id="A0A9D1AGV1"/>
<dbReference type="PANTHER" id="PTHR42904">
    <property type="entry name" value="NUDIX HYDROLASE, NUDC SUBFAMILY"/>
    <property type="match status" value="1"/>
</dbReference>
<dbReference type="InterPro" id="IPR050241">
    <property type="entry name" value="NAD-cap_RNA_hydrolase_NudC"/>
</dbReference>